<dbReference type="GO" id="GO:0009381">
    <property type="term" value="F:excinuclease ABC activity"/>
    <property type="evidence" value="ECO:0007669"/>
    <property type="project" value="InterPro"/>
</dbReference>
<dbReference type="PANTHER" id="PTHR30562">
    <property type="entry name" value="UVRC/OXIDOREDUCTASE"/>
    <property type="match status" value="1"/>
</dbReference>
<dbReference type="GO" id="GO:0009380">
    <property type="term" value="C:excinuclease repair complex"/>
    <property type="evidence" value="ECO:0007669"/>
    <property type="project" value="TreeGrafter"/>
</dbReference>
<geneLocation type="plasmid" evidence="8">
    <name>2</name>
</geneLocation>
<sequence>MINKDLIKNVPNKPGVYLWKDQNGKIIYIGKAKNLKRRMSQYFNLNMLNSYKTSHMRSQIFSFETIITQSDRSAFILERKLIDEHKPFYNVCFPNTKSFPYIKIKLLKNQIKIEITNSYKKEQNAVYFGPLINNKNYRPLIKYLSHILLAEKGLFIENKSEEFWQEKFEEAKKIINHPQSFLQSLKQKVDNAKRNLDFELAKLYASVIDVFSYNEDNQEIFIKSKKAIDVIGDFEYNNVLLLSIFHYRDGMLISEENFSHEIVENRKLTLSEFIARYYEKNITPDIILTSLEQWNDFDESIKDKFQKPNTNQYTHLMQIALQNAENDVERKYKDFLEENNKLSVQEKLSSLLKIDCSKIVIFDNSFFANTNSAVGVACVYQNGEPNKKMYRHYYHSINTLTRNADVEYMFQTALKFLKSYPDFPTLIFADGNILQINEILKAQKLLGLSIPVYGLIKNDQHQTKTLIDQNGNEILIEEKEIFFFLARMQEEVDRFAKKWYFKKEYQYMIENDVLTIKGIGKKTLENLLNYFGSYANIQDATLQELKKVVNEKVAIQIFNMTKKV</sequence>
<evidence type="ECO:0000259" key="6">
    <source>
        <dbReference type="PROSITE" id="PS50164"/>
    </source>
</evidence>
<dbReference type="InterPro" id="IPR000305">
    <property type="entry name" value="GIY-YIG_endonuc"/>
</dbReference>
<dbReference type="PROSITE" id="PS50164">
    <property type="entry name" value="GIY_YIG"/>
    <property type="match status" value="1"/>
</dbReference>
<dbReference type="InterPro" id="IPR035901">
    <property type="entry name" value="GIY-YIG_endonuc_sf"/>
</dbReference>
<protein>
    <submittedName>
        <fullName evidence="8">Excinuclease ABC subunit C</fullName>
    </submittedName>
</protein>
<dbReference type="PANTHER" id="PTHR30562:SF1">
    <property type="entry name" value="UVRABC SYSTEM PROTEIN C"/>
    <property type="match status" value="1"/>
</dbReference>
<dbReference type="CDD" id="cd10434">
    <property type="entry name" value="GIY-YIG_UvrC_Cho"/>
    <property type="match status" value="1"/>
</dbReference>
<keyword evidence="1" id="KW-0963">Cytoplasm</keyword>
<dbReference type="Pfam" id="PF14520">
    <property type="entry name" value="HHH_5"/>
    <property type="match status" value="1"/>
</dbReference>
<evidence type="ECO:0000256" key="2">
    <source>
        <dbReference type="ARBA" id="ARBA00022763"/>
    </source>
</evidence>
<dbReference type="Pfam" id="PF08459">
    <property type="entry name" value="UvrC_RNaseH_dom"/>
    <property type="match status" value="1"/>
</dbReference>
<dbReference type="GO" id="GO:0006289">
    <property type="term" value="P:nucleotide-excision repair"/>
    <property type="evidence" value="ECO:0007669"/>
    <property type="project" value="InterPro"/>
</dbReference>
<keyword evidence="3" id="KW-0228">DNA excision</keyword>
<dbReference type="InterPro" id="IPR001162">
    <property type="entry name" value="UvrC_RNase_H_dom"/>
</dbReference>
<evidence type="ECO:0000256" key="5">
    <source>
        <dbReference type="ARBA" id="ARBA00023204"/>
    </source>
</evidence>
<dbReference type="PROSITE" id="PS50165">
    <property type="entry name" value="UVRC"/>
    <property type="match status" value="1"/>
</dbReference>
<organism evidence="8">
    <name type="scientific">Metamycoplasma salivarium</name>
    <name type="common">Mycoplasma salivarium</name>
    <dbReference type="NCBI Taxonomy" id="2124"/>
    <lineage>
        <taxon>Bacteria</taxon>
        <taxon>Bacillati</taxon>
        <taxon>Mycoplasmatota</taxon>
        <taxon>Mycoplasmoidales</taxon>
        <taxon>Metamycoplasmataceae</taxon>
        <taxon>Metamycoplasma</taxon>
    </lineage>
</organism>
<dbReference type="InterPro" id="IPR010994">
    <property type="entry name" value="RuvA_2-like"/>
</dbReference>
<dbReference type="Gene3D" id="3.30.420.340">
    <property type="entry name" value="UvrC, RNAse H endonuclease domain"/>
    <property type="match status" value="1"/>
</dbReference>
<reference evidence="8" key="1">
    <citation type="submission" date="2019-01" db="EMBL/GenBank/DDBJ databases">
        <authorList>
            <consortium name="Pathogen Informatics"/>
        </authorList>
    </citation>
    <scope>NUCLEOTIDE SEQUENCE [LARGE SCALE GENOMIC DNA]</scope>
    <source>
        <strain evidence="8">NCTC10113</strain>
    </source>
</reference>
<dbReference type="InterPro" id="IPR047296">
    <property type="entry name" value="GIY-YIG_UvrC_Cho"/>
</dbReference>
<keyword evidence="8" id="KW-0614">Plasmid</keyword>
<accession>A0A448ZZE4</accession>
<dbReference type="Gene3D" id="3.40.1440.10">
    <property type="entry name" value="GIY-YIG endonuclease"/>
    <property type="match status" value="1"/>
</dbReference>
<name>A0A448ZZE4_METSV</name>
<evidence type="ECO:0000256" key="4">
    <source>
        <dbReference type="ARBA" id="ARBA00022881"/>
    </source>
</evidence>
<feature type="domain" description="UvrC family homology region profile" evidence="7">
    <location>
        <begin position="230"/>
        <end position="437"/>
    </location>
</feature>
<dbReference type="InterPro" id="IPR038476">
    <property type="entry name" value="UvrC_RNase_H_dom_sf"/>
</dbReference>
<keyword evidence="2" id="KW-0227">DNA damage</keyword>
<dbReference type="InterPro" id="IPR050066">
    <property type="entry name" value="UvrABC_protein_C"/>
</dbReference>
<keyword evidence="5" id="KW-0234">DNA repair</keyword>
<dbReference type="Pfam" id="PF22920">
    <property type="entry name" value="UvrC_RNaseH"/>
    <property type="match status" value="1"/>
</dbReference>
<evidence type="ECO:0000256" key="3">
    <source>
        <dbReference type="ARBA" id="ARBA00022769"/>
    </source>
</evidence>
<dbReference type="SUPFAM" id="SSF82771">
    <property type="entry name" value="GIY-YIG endonuclease"/>
    <property type="match status" value="1"/>
</dbReference>
<evidence type="ECO:0000256" key="1">
    <source>
        <dbReference type="ARBA" id="ARBA00022490"/>
    </source>
</evidence>
<dbReference type="SUPFAM" id="SSF47781">
    <property type="entry name" value="RuvA domain 2-like"/>
    <property type="match status" value="1"/>
</dbReference>
<proteinExistence type="predicted"/>
<gene>
    <name evidence="8" type="primary">uvrC_2</name>
    <name evidence="8" type="ORF">NCTC10113_01520</name>
</gene>
<dbReference type="AlphaFoldDB" id="A0A448ZZE4"/>
<evidence type="ECO:0000259" key="7">
    <source>
        <dbReference type="PROSITE" id="PS50165"/>
    </source>
</evidence>
<keyword evidence="4" id="KW-0267">Excision nuclease</keyword>
<feature type="domain" description="GIY-YIG" evidence="6">
    <location>
        <begin position="12"/>
        <end position="91"/>
    </location>
</feature>
<dbReference type="Gene3D" id="1.10.150.20">
    <property type="entry name" value="5' to 3' exonuclease, C-terminal subdomain"/>
    <property type="match status" value="1"/>
</dbReference>
<dbReference type="FunFam" id="3.40.1440.10:FF:000001">
    <property type="entry name" value="UvrABC system protein C"/>
    <property type="match status" value="1"/>
</dbReference>
<dbReference type="RefSeq" id="WP_024543865.1">
    <property type="nucleotide sequence ID" value="NZ_LR214938.2"/>
</dbReference>
<dbReference type="SMART" id="SM00465">
    <property type="entry name" value="GIYc"/>
    <property type="match status" value="1"/>
</dbReference>
<evidence type="ECO:0000313" key="8">
    <source>
        <dbReference type="EMBL" id="VEU56608.1"/>
    </source>
</evidence>
<dbReference type="EMBL" id="LR214939">
    <property type="protein sequence ID" value="VEU56608.1"/>
    <property type="molecule type" value="Genomic_DNA"/>
</dbReference>
<dbReference type="Pfam" id="PF01541">
    <property type="entry name" value="GIY-YIG"/>
    <property type="match status" value="1"/>
</dbReference>